<sequence length="208" mass="23977">MVLDWVKELQLLDRYVFNLARCVNYKELKMADMKSHDCHKYELELRNINSNVTEKEIQEKISKGFAKWFRNEEKFHEFRRKAEEDVEASGTAIRSCISAMLLDHEQRLMQRVNDVISRVFVALDKHMRWLFEHNHLAYITFPLMMPLVRVAMSVDPSTSSLTATAARTSDVLTRDYSTPSSIHAPGPTAPLLDPTDGTSSSSKHVIYT</sequence>
<reference evidence="2" key="1">
    <citation type="journal article" date="2023" name="Nat. Plants">
        <title>Single-cell RNA sequencing provides a high-resolution roadmap for understanding the multicellular compartmentation of specialized metabolism.</title>
        <authorList>
            <person name="Sun S."/>
            <person name="Shen X."/>
            <person name="Li Y."/>
            <person name="Li Y."/>
            <person name="Wang S."/>
            <person name="Li R."/>
            <person name="Zhang H."/>
            <person name="Shen G."/>
            <person name="Guo B."/>
            <person name="Wei J."/>
            <person name="Xu J."/>
            <person name="St-Pierre B."/>
            <person name="Chen S."/>
            <person name="Sun C."/>
        </authorList>
    </citation>
    <scope>NUCLEOTIDE SEQUENCE [LARGE SCALE GENOMIC DNA]</scope>
</reference>
<gene>
    <name evidence="1" type="ORF">M9H77_03778</name>
</gene>
<protein>
    <submittedName>
        <fullName evidence="1">Uncharacterized protein</fullName>
    </submittedName>
</protein>
<accession>A0ACC0CCA0</accession>
<comment type="caution">
    <text evidence="1">The sequence shown here is derived from an EMBL/GenBank/DDBJ whole genome shotgun (WGS) entry which is preliminary data.</text>
</comment>
<dbReference type="Proteomes" id="UP001060085">
    <property type="component" value="Linkage Group LG01"/>
</dbReference>
<evidence type="ECO:0000313" key="2">
    <source>
        <dbReference type="Proteomes" id="UP001060085"/>
    </source>
</evidence>
<dbReference type="EMBL" id="CM044701">
    <property type="protein sequence ID" value="KAI5682550.1"/>
    <property type="molecule type" value="Genomic_DNA"/>
</dbReference>
<proteinExistence type="predicted"/>
<evidence type="ECO:0000313" key="1">
    <source>
        <dbReference type="EMBL" id="KAI5682550.1"/>
    </source>
</evidence>
<organism evidence="1 2">
    <name type="scientific">Catharanthus roseus</name>
    <name type="common">Madagascar periwinkle</name>
    <name type="synonym">Vinca rosea</name>
    <dbReference type="NCBI Taxonomy" id="4058"/>
    <lineage>
        <taxon>Eukaryota</taxon>
        <taxon>Viridiplantae</taxon>
        <taxon>Streptophyta</taxon>
        <taxon>Embryophyta</taxon>
        <taxon>Tracheophyta</taxon>
        <taxon>Spermatophyta</taxon>
        <taxon>Magnoliopsida</taxon>
        <taxon>eudicotyledons</taxon>
        <taxon>Gunneridae</taxon>
        <taxon>Pentapetalae</taxon>
        <taxon>asterids</taxon>
        <taxon>lamiids</taxon>
        <taxon>Gentianales</taxon>
        <taxon>Apocynaceae</taxon>
        <taxon>Rauvolfioideae</taxon>
        <taxon>Vinceae</taxon>
        <taxon>Catharanthinae</taxon>
        <taxon>Catharanthus</taxon>
    </lineage>
</organism>
<name>A0ACC0CCA0_CATRO</name>
<keyword evidence="2" id="KW-1185">Reference proteome</keyword>